<dbReference type="GO" id="GO:0005730">
    <property type="term" value="C:nucleolus"/>
    <property type="evidence" value="ECO:0007669"/>
    <property type="project" value="TreeGrafter"/>
</dbReference>
<dbReference type="GO" id="GO:0000467">
    <property type="term" value="P:exonucleolytic trimming to generate mature 3'-end of 5.8S rRNA from tricistronic rRNA transcript (SSU-rRNA, 5.8S rRNA, LSU-rRNA)"/>
    <property type="evidence" value="ECO:0007669"/>
    <property type="project" value="InterPro"/>
</dbReference>
<keyword evidence="12" id="KW-1185">Reference proteome</keyword>
<dbReference type="Gene3D" id="3.30.420.10">
    <property type="entry name" value="Ribonuclease H-like superfamily/Ribonuclease H"/>
    <property type="match status" value="1"/>
</dbReference>
<dbReference type="GO" id="GO:0071051">
    <property type="term" value="P:poly(A)-dependent snoRNA 3'-end processing"/>
    <property type="evidence" value="ECO:0007669"/>
    <property type="project" value="TreeGrafter"/>
</dbReference>
<dbReference type="GO" id="GO:0000175">
    <property type="term" value="F:3'-5'-RNA exonuclease activity"/>
    <property type="evidence" value="ECO:0007669"/>
    <property type="project" value="InterPro"/>
</dbReference>
<evidence type="ECO:0000256" key="10">
    <source>
        <dbReference type="SAM" id="MobiDB-lite"/>
    </source>
</evidence>
<evidence type="ECO:0000256" key="6">
    <source>
        <dbReference type="ARBA" id="ARBA00022839"/>
    </source>
</evidence>
<reference evidence="13" key="1">
    <citation type="submission" date="2022-11" db="UniProtKB">
        <authorList>
            <consortium name="WormBaseParasite"/>
        </authorList>
    </citation>
    <scope>IDENTIFICATION</scope>
</reference>
<dbReference type="FunFam" id="1.10.150.80:FF:000001">
    <property type="entry name" value="Putative exosome component 10"/>
    <property type="match status" value="1"/>
</dbReference>
<evidence type="ECO:0000256" key="3">
    <source>
        <dbReference type="ARBA" id="ARBA00022722"/>
    </source>
</evidence>
<evidence type="ECO:0000256" key="2">
    <source>
        <dbReference type="ARBA" id="ARBA00022552"/>
    </source>
</evidence>
<dbReference type="PANTHER" id="PTHR12124:SF47">
    <property type="entry name" value="EXOSOME COMPONENT 10"/>
    <property type="match status" value="1"/>
</dbReference>
<dbReference type="Pfam" id="PF00570">
    <property type="entry name" value="HRDC"/>
    <property type="match status" value="1"/>
</dbReference>
<evidence type="ECO:0000256" key="1">
    <source>
        <dbReference type="ARBA" id="ARBA00004123"/>
    </source>
</evidence>
<keyword evidence="4" id="KW-0378">Hydrolase</keyword>
<evidence type="ECO:0000259" key="11">
    <source>
        <dbReference type="PROSITE" id="PS50967"/>
    </source>
</evidence>
<accession>A0A914PY03</accession>
<dbReference type="WBParaSite" id="PDA_v2.g19732.t1">
    <property type="protein sequence ID" value="PDA_v2.g19732.t1"/>
    <property type="gene ID" value="PDA_v2.g19732"/>
</dbReference>
<dbReference type="Gene3D" id="1.10.150.80">
    <property type="entry name" value="HRDC domain"/>
    <property type="match status" value="1"/>
</dbReference>
<feature type="domain" description="HRDC" evidence="11">
    <location>
        <begin position="494"/>
        <end position="574"/>
    </location>
</feature>
<dbReference type="GO" id="GO:0071038">
    <property type="term" value="P:TRAMP-dependent tRNA surveillance pathway"/>
    <property type="evidence" value="ECO:0007669"/>
    <property type="project" value="TreeGrafter"/>
</dbReference>
<dbReference type="InterPro" id="IPR045092">
    <property type="entry name" value="Rrp6-like"/>
</dbReference>
<dbReference type="GO" id="GO:0071039">
    <property type="term" value="P:nuclear polyadenylation-dependent CUT catabolic process"/>
    <property type="evidence" value="ECO:0007669"/>
    <property type="project" value="TreeGrafter"/>
</dbReference>
<keyword evidence="3" id="KW-0540">Nuclease</keyword>
<keyword evidence="6" id="KW-0269">Exonuclease</keyword>
<protein>
    <recommendedName>
        <fullName evidence="9">Exosome complex component 10 homolog</fullName>
    </recommendedName>
</protein>
<comment type="similarity">
    <text evidence="8">Belongs to the exosome component 10/RRP6 family.</text>
</comment>
<dbReference type="Pfam" id="PF01612">
    <property type="entry name" value="DNA_pol_A_exo1"/>
    <property type="match status" value="1"/>
</dbReference>
<dbReference type="GO" id="GO:0003727">
    <property type="term" value="F:single-stranded RNA binding"/>
    <property type="evidence" value="ECO:0007669"/>
    <property type="project" value="TreeGrafter"/>
</dbReference>
<dbReference type="GO" id="GO:0000176">
    <property type="term" value="C:nuclear exosome (RNase complex)"/>
    <property type="evidence" value="ECO:0007669"/>
    <property type="project" value="TreeGrafter"/>
</dbReference>
<dbReference type="InterPro" id="IPR049559">
    <property type="entry name" value="Rrp6p-like_exo"/>
</dbReference>
<evidence type="ECO:0000256" key="7">
    <source>
        <dbReference type="ARBA" id="ARBA00023242"/>
    </source>
</evidence>
<dbReference type="AlphaFoldDB" id="A0A914PY03"/>
<dbReference type="GO" id="GO:0071037">
    <property type="term" value="P:nuclear polyadenylation-dependent snRNA catabolic process"/>
    <property type="evidence" value="ECO:0007669"/>
    <property type="project" value="TreeGrafter"/>
</dbReference>
<name>A0A914PY03_9BILA</name>
<dbReference type="SMART" id="SM00474">
    <property type="entry name" value="35EXOc"/>
    <property type="match status" value="1"/>
</dbReference>
<evidence type="ECO:0000256" key="5">
    <source>
        <dbReference type="ARBA" id="ARBA00022835"/>
    </source>
</evidence>
<dbReference type="InterPro" id="IPR036397">
    <property type="entry name" value="RNaseH_sf"/>
</dbReference>
<dbReference type="InterPro" id="IPR002121">
    <property type="entry name" value="HRDC_dom"/>
</dbReference>
<dbReference type="SUPFAM" id="SSF47819">
    <property type="entry name" value="HRDC-like"/>
    <property type="match status" value="1"/>
</dbReference>
<evidence type="ECO:0000313" key="13">
    <source>
        <dbReference type="WBParaSite" id="PDA_v2.g19732.t1"/>
    </source>
</evidence>
<dbReference type="CDD" id="cd06147">
    <property type="entry name" value="Rrp6p_like_exo"/>
    <property type="match status" value="1"/>
</dbReference>
<comment type="subcellular location">
    <subcellularLocation>
        <location evidence="1">Nucleus</location>
    </subcellularLocation>
</comment>
<keyword evidence="5" id="KW-0271">Exosome</keyword>
<dbReference type="InterPro" id="IPR002562">
    <property type="entry name" value="3'-5'_exonuclease_dom"/>
</dbReference>
<dbReference type="SMART" id="SM00341">
    <property type="entry name" value="HRDC"/>
    <property type="match status" value="1"/>
</dbReference>
<feature type="region of interest" description="Disordered" evidence="10">
    <location>
        <begin position="687"/>
        <end position="728"/>
    </location>
</feature>
<evidence type="ECO:0000256" key="9">
    <source>
        <dbReference type="ARBA" id="ARBA00070365"/>
    </source>
</evidence>
<keyword evidence="7" id="KW-0539">Nucleus</keyword>
<dbReference type="PANTHER" id="PTHR12124">
    <property type="entry name" value="POLYMYOSITIS/SCLERODERMA AUTOANTIGEN-RELATED"/>
    <property type="match status" value="1"/>
</dbReference>
<dbReference type="InterPro" id="IPR044876">
    <property type="entry name" value="HRDC_dom_sf"/>
</dbReference>
<dbReference type="GO" id="GO:0071044">
    <property type="term" value="P:histone mRNA catabolic process"/>
    <property type="evidence" value="ECO:0007669"/>
    <property type="project" value="TreeGrafter"/>
</dbReference>
<feature type="region of interest" description="Disordered" evidence="10">
    <location>
        <begin position="740"/>
        <end position="773"/>
    </location>
</feature>
<sequence length="773" mass="89095">MASSNDTPMDDAKLQEEERLQDERFKRDMELCKNLRAAVDDLHKVANELPIMGKGYEYSTSFPGFLQLIGIQRSKVSTLLTQIYNNSGTKPKFPKVIDDVTKIIEANQHLNDKICGAIDQARSEIRGNRVMVPQMTRTAESHGGMPKLVSEKTPFGKDSGGRYAGLSSNPIKRPDESKIFYHKGLYVAKNLVKPQAKFQNYINNEDAPFKPKLKIKHHAKSRPEGNLRVIDDDAMNGVQKWDSDKVESEHPYDYELESFTIPDEQKLIGSLSEKKKLEEIPLTIIDTKEGLIELVEHLNKLKIFAVDVEHHSYRTYLGLTCLVQISSYDHDYVIDPFPIWTEMWRLNEPFTDPKILKILHGADSDVEWLQRDFGIYIVNMFDTFFAMKALGMSRLSLQYLVEHFCGITLGKELQKADWRIRPLTTEHLNYARGDTHYLLYCYEHLRNDLLDKTAEHDLLKNVYTQSTLLCRKTYEQPRFSETGYLKLISKRNPTNQQTYALKELWKWRDATAREVDESPDYILPDHMLMQIAEVLPREANGIISCCSPVPIYLKRDLSIIHKIMNHARDIPLDRSFVHGRANNALAAAFSRSLEDVSDKTPFEKRLDEYFSCDCNEAILPTKLYEDSQGDDESVIPEPFENPDKIFIIYDKSNEMSQDEVRQRLERVQKRMEEYATPFEAYQLAVSREKPKVEPDEEPAKKTTFSHKDACAPPRRPQAPSTDTDSVTDIEGQIPLLTLTKKGQKRRQQQANKNADVFINRNNTTAKRGKFAKK</sequence>
<evidence type="ECO:0000313" key="12">
    <source>
        <dbReference type="Proteomes" id="UP000887578"/>
    </source>
</evidence>
<dbReference type="GO" id="GO:0000166">
    <property type="term" value="F:nucleotide binding"/>
    <property type="evidence" value="ECO:0007669"/>
    <property type="project" value="InterPro"/>
</dbReference>
<proteinExistence type="inferred from homology"/>
<dbReference type="InterPro" id="IPR010997">
    <property type="entry name" value="HRDC-like_sf"/>
</dbReference>
<dbReference type="GO" id="GO:0071040">
    <property type="term" value="P:nuclear polyadenylation-dependent antisense transcript catabolic process"/>
    <property type="evidence" value="ECO:0007669"/>
    <property type="project" value="TreeGrafter"/>
</dbReference>
<dbReference type="Proteomes" id="UP000887578">
    <property type="component" value="Unplaced"/>
</dbReference>
<evidence type="ECO:0000256" key="4">
    <source>
        <dbReference type="ARBA" id="ARBA00022801"/>
    </source>
</evidence>
<dbReference type="GO" id="GO:0071035">
    <property type="term" value="P:nuclear polyadenylation-dependent rRNA catabolic process"/>
    <property type="evidence" value="ECO:0007669"/>
    <property type="project" value="TreeGrafter"/>
</dbReference>
<organism evidence="12 13">
    <name type="scientific">Panagrolaimus davidi</name>
    <dbReference type="NCBI Taxonomy" id="227884"/>
    <lineage>
        <taxon>Eukaryota</taxon>
        <taxon>Metazoa</taxon>
        <taxon>Ecdysozoa</taxon>
        <taxon>Nematoda</taxon>
        <taxon>Chromadorea</taxon>
        <taxon>Rhabditida</taxon>
        <taxon>Tylenchina</taxon>
        <taxon>Panagrolaimomorpha</taxon>
        <taxon>Panagrolaimoidea</taxon>
        <taxon>Panagrolaimidae</taxon>
        <taxon>Panagrolaimus</taxon>
    </lineage>
</organism>
<dbReference type="FunFam" id="3.30.420.10:FF:000059">
    <property type="entry name" value="Exosome complex exonuclease Rrp6"/>
    <property type="match status" value="1"/>
</dbReference>
<keyword evidence="2" id="KW-0698">rRNA processing</keyword>
<dbReference type="InterPro" id="IPR012337">
    <property type="entry name" value="RNaseH-like_sf"/>
</dbReference>
<feature type="compositionally biased region" description="Basic and acidic residues" evidence="10">
    <location>
        <begin position="687"/>
        <end position="709"/>
    </location>
</feature>
<dbReference type="PROSITE" id="PS50967">
    <property type="entry name" value="HRDC"/>
    <property type="match status" value="1"/>
</dbReference>
<evidence type="ECO:0000256" key="8">
    <source>
        <dbReference type="ARBA" id="ARBA00043957"/>
    </source>
</evidence>
<dbReference type="SUPFAM" id="SSF53098">
    <property type="entry name" value="Ribonuclease H-like"/>
    <property type="match status" value="1"/>
</dbReference>
<dbReference type="GO" id="GO:0071036">
    <property type="term" value="P:nuclear polyadenylation-dependent snoRNA catabolic process"/>
    <property type="evidence" value="ECO:0007669"/>
    <property type="project" value="TreeGrafter"/>
</dbReference>